<feature type="signal peptide" evidence="2">
    <location>
        <begin position="1"/>
        <end position="25"/>
    </location>
</feature>
<dbReference type="EMBL" id="LCOK01000005">
    <property type="protein sequence ID" value="KKU77197.1"/>
    <property type="molecule type" value="Genomic_DNA"/>
</dbReference>
<reference evidence="3 4" key="1">
    <citation type="journal article" date="2015" name="Nature">
        <title>rRNA introns, odd ribosomes, and small enigmatic genomes across a large radiation of phyla.</title>
        <authorList>
            <person name="Brown C.T."/>
            <person name="Hug L.A."/>
            <person name="Thomas B.C."/>
            <person name="Sharon I."/>
            <person name="Castelle C.J."/>
            <person name="Singh A."/>
            <person name="Wilkins M.J."/>
            <person name="Williams K.H."/>
            <person name="Banfield J.F."/>
        </authorList>
    </citation>
    <scope>NUCLEOTIDE SEQUENCE [LARGE SCALE GENOMIC DNA]</scope>
</reference>
<proteinExistence type="predicted"/>
<feature type="chain" id="PRO_5002539780" description="DUF5667 domain-containing protein" evidence="2">
    <location>
        <begin position="26"/>
        <end position="469"/>
    </location>
</feature>
<keyword evidence="2" id="KW-0732">Signal</keyword>
<accession>A0A0G1T619</accession>
<organism evidence="3 4">
    <name type="scientific">Candidatus Giovannonibacteria bacterium GW2011_GWB1_47_6b</name>
    <dbReference type="NCBI Taxonomy" id="1618655"/>
    <lineage>
        <taxon>Bacteria</taxon>
        <taxon>Candidatus Giovannoniibacteriota</taxon>
    </lineage>
</organism>
<comment type="caution">
    <text evidence="3">The sequence shown here is derived from an EMBL/GenBank/DDBJ whole genome shotgun (WGS) entry which is preliminary data.</text>
</comment>
<evidence type="ECO:0008006" key="5">
    <source>
        <dbReference type="Google" id="ProtNLM"/>
    </source>
</evidence>
<evidence type="ECO:0000313" key="4">
    <source>
        <dbReference type="Proteomes" id="UP000034682"/>
    </source>
</evidence>
<evidence type="ECO:0000256" key="2">
    <source>
        <dbReference type="SAM" id="SignalP"/>
    </source>
</evidence>
<evidence type="ECO:0000256" key="1">
    <source>
        <dbReference type="SAM" id="Coils"/>
    </source>
</evidence>
<sequence length="469" mass="51503">MKKANLLLSALISLALMAPSSLVFAQKEVDLGVESSGLLPSNPFYFLKEFGRGVRKFFVGNLVRKAELELGILNEKAAELKKLQEITPDNISALSRAVANYQSAVEQYKIRLESLAGQSMNPNLDRLLTQIVERSLKHQQLFNALRIQFSSEPKFLENLDNAENALVEMLSVIVQRLDTPEKFHGRFESAIGEQKDVFKELKAAELADRLEEKLSGAAGSGVAALKEDLLVTFSGRLEGLQLSNVIDTEALEEVLGDRLRVLKLLDEVRELVVNPELKSELNILRQRLLEKVEETNGIGAPEAAQSISAARELLAEVEGKIAESQIAVSSAIRQLVERAKFNLSQAEVFYDEENYGSAFGQATAASAAAKNAWLQLASTAVTRAHDLDSLKQKYDQLIVVANDAGLVAENSPELFKLLNEAEKKIVSVARLIESKARPEAIANAIRNVKMLLATIEQYIATANAVRGNP</sequence>
<dbReference type="AlphaFoldDB" id="A0A0G1T619"/>
<evidence type="ECO:0000313" key="3">
    <source>
        <dbReference type="EMBL" id="KKU77197.1"/>
    </source>
</evidence>
<gene>
    <name evidence="3" type="ORF">UY02_C0005G0013</name>
</gene>
<protein>
    <recommendedName>
        <fullName evidence="5">DUF5667 domain-containing protein</fullName>
    </recommendedName>
</protein>
<dbReference type="Proteomes" id="UP000034682">
    <property type="component" value="Unassembled WGS sequence"/>
</dbReference>
<name>A0A0G1T619_9BACT</name>
<feature type="coiled-coil region" evidence="1">
    <location>
        <begin position="63"/>
        <end position="118"/>
    </location>
</feature>
<keyword evidence="1" id="KW-0175">Coiled coil</keyword>